<dbReference type="AlphaFoldDB" id="A0A1E5WF35"/>
<evidence type="ECO:0000313" key="1">
    <source>
        <dbReference type="EMBL" id="OEL36031.1"/>
    </source>
</evidence>
<name>A0A1E5WF35_9POAL</name>
<comment type="caution">
    <text evidence="1">The sequence shown here is derived from an EMBL/GenBank/DDBJ whole genome shotgun (WGS) entry which is preliminary data.</text>
</comment>
<sequence>MQMQDRHTLPTSTEVTFCRVGADSSWTLLETYLECSVDSVVHCQEKFLAIDCTGDISICSNIATGGCGTPTATPMPSLSPPEELCNRSYLESNEVSCTLSEPCFGGTSVSRFKSNSVCFSEPLYGDQYDWEHSMEIADIATGTSEVKSFHPIESAKFRGSRLDSAKSLEGTRCVNLICVKVYILGHGVRICLFH</sequence>
<evidence type="ECO:0000313" key="2">
    <source>
        <dbReference type="Proteomes" id="UP000095767"/>
    </source>
</evidence>
<accession>A0A1E5WF35</accession>
<organism evidence="1 2">
    <name type="scientific">Dichanthelium oligosanthes</name>
    <dbReference type="NCBI Taxonomy" id="888268"/>
    <lineage>
        <taxon>Eukaryota</taxon>
        <taxon>Viridiplantae</taxon>
        <taxon>Streptophyta</taxon>
        <taxon>Embryophyta</taxon>
        <taxon>Tracheophyta</taxon>
        <taxon>Spermatophyta</taxon>
        <taxon>Magnoliopsida</taxon>
        <taxon>Liliopsida</taxon>
        <taxon>Poales</taxon>
        <taxon>Poaceae</taxon>
        <taxon>PACMAD clade</taxon>
        <taxon>Panicoideae</taxon>
        <taxon>Panicodae</taxon>
        <taxon>Paniceae</taxon>
        <taxon>Dichantheliinae</taxon>
        <taxon>Dichanthelium</taxon>
    </lineage>
</organism>
<dbReference type="Proteomes" id="UP000095767">
    <property type="component" value="Unassembled WGS sequence"/>
</dbReference>
<gene>
    <name evidence="1" type="ORF">BAE44_0002965</name>
</gene>
<reference evidence="1 2" key="1">
    <citation type="submission" date="2016-09" db="EMBL/GenBank/DDBJ databases">
        <title>The draft genome of Dichanthelium oligosanthes: A C3 panicoid grass species.</title>
        <authorList>
            <person name="Studer A.J."/>
            <person name="Schnable J.C."/>
            <person name="Brutnell T.P."/>
        </authorList>
    </citation>
    <scope>NUCLEOTIDE SEQUENCE [LARGE SCALE GENOMIC DNA]</scope>
    <source>
        <strain evidence="2">cv. Kellogg 1175</strain>
        <tissue evidence="1">Leaf</tissue>
    </source>
</reference>
<proteinExistence type="predicted"/>
<keyword evidence="2" id="KW-1185">Reference proteome</keyword>
<dbReference type="EMBL" id="LWDX02010389">
    <property type="protein sequence ID" value="OEL36031.1"/>
    <property type="molecule type" value="Genomic_DNA"/>
</dbReference>
<protein>
    <submittedName>
        <fullName evidence="1">Uncharacterized protein</fullName>
    </submittedName>
</protein>